<keyword evidence="5" id="KW-0408">Iron</keyword>
<dbReference type="CDD" id="cd21126">
    <property type="entry name" value="SPASM_rSAM"/>
    <property type="match status" value="1"/>
</dbReference>
<evidence type="ECO:0000256" key="3">
    <source>
        <dbReference type="ARBA" id="ARBA00022691"/>
    </source>
</evidence>
<gene>
    <name evidence="8" type="ORF">J2I47_25075</name>
</gene>
<evidence type="ECO:0000256" key="4">
    <source>
        <dbReference type="ARBA" id="ARBA00022723"/>
    </source>
</evidence>
<organism evidence="8 9">
    <name type="scientific">Fibrella rubiginis</name>
    <dbReference type="NCBI Taxonomy" id="2817060"/>
    <lineage>
        <taxon>Bacteria</taxon>
        <taxon>Pseudomonadati</taxon>
        <taxon>Bacteroidota</taxon>
        <taxon>Cytophagia</taxon>
        <taxon>Cytophagales</taxon>
        <taxon>Spirosomataceae</taxon>
        <taxon>Fibrella</taxon>
    </lineage>
</organism>
<dbReference type="PANTHER" id="PTHR11228">
    <property type="entry name" value="RADICAL SAM DOMAIN PROTEIN"/>
    <property type="match status" value="1"/>
</dbReference>
<dbReference type="CDD" id="cd01335">
    <property type="entry name" value="Radical_SAM"/>
    <property type="match status" value="1"/>
</dbReference>
<dbReference type="Proteomes" id="UP000664034">
    <property type="component" value="Unassembled WGS sequence"/>
</dbReference>
<reference evidence="8" key="1">
    <citation type="submission" date="2021-03" db="EMBL/GenBank/DDBJ databases">
        <title>Fibrella sp. HMF5335 genome sequencing and assembly.</title>
        <authorList>
            <person name="Kang H."/>
            <person name="Kim H."/>
            <person name="Bae S."/>
            <person name="Joh K."/>
        </authorList>
    </citation>
    <scope>NUCLEOTIDE SEQUENCE</scope>
    <source>
        <strain evidence="8">HMF5335</strain>
    </source>
</reference>
<evidence type="ECO:0000256" key="1">
    <source>
        <dbReference type="ARBA" id="ARBA00001966"/>
    </source>
</evidence>
<keyword evidence="3" id="KW-0949">S-adenosyl-L-methionine</keyword>
<dbReference type="InterPro" id="IPR058240">
    <property type="entry name" value="rSAM_sf"/>
</dbReference>
<name>A0A939GNR9_9BACT</name>
<dbReference type="Pfam" id="PF04055">
    <property type="entry name" value="Radical_SAM"/>
    <property type="match status" value="1"/>
</dbReference>
<dbReference type="PROSITE" id="PS51918">
    <property type="entry name" value="RADICAL_SAM"/>
    <property type="match status" value="1"/>
</dbReference>
<keyword evidence="4" id="KW-0479">Metal-binding</keyword>
<dbReference type="GO" id="GO:0051536">
    <property type="term" value="F:iron-sulfur cluster binding"/>
    <property type="evidence" value="ECO:0007669"/>
    <property type="project" value="UniProtKB-KW"/>
</dbReference>
<dbReference type="SUPFAM" id="SSF102114">
    <property type="entry name" value="Radical SAM enzymes"/>
    <property type="match status" value="1"/>
</dbReference>
<accession>A0A939GNR9</accession>
<dbReference type="GO" id="GO:0046872">
    <property type="term" value="F:metal ion binding"/>
    <property type="evidence" value="ECO:0007669"/>
    <property type="project" value="UniProtKB-KW"/>
</dbReference>
<dbReference type="GO" id="GO:0003824">
    <property type="term" value="F:catalytic activity"/>
    <property type="evidence" value="ECO:0007669"/>
    <property type="project" value="InterPro"/>
</dbReference>
<keyword evidence="9" id="KW-1185">Reference proteome</keyword>
<evidence type="ECO:0000313" key="8">
    <source>
        <dbReference type="EMBL" id="MBO0939842.1"/>
    </source>
</evidence>
<feature type="domain" description="Radical SAM core" evidence="7">
    <location>
        <begin position="47"/>
        <end position="265"/>
    </location>
</feature>
<dbReference type="SFLD" id="SFLDG01387">
    <property type="entry name" value="BtrN-like_SPASM_domain_contain"/>
    <property type="match status" value="1"/>
</dbReference>
<dbReference type="InterPro" id="IPR007197">
    <property type="entry name" value="rSAM"/>
</dbReference>
<dbReference type="RefSeq" id="WP_207367375.1">
    <property type="nucleotide sequence ID" value="NZ_JAFMYV010000018.1"/>
</dbReference>
<evidence type="ECO:0000259" key="7">
    <source>
        <dbReference type="PROSITE" id="PS51918"/>
    </source>
</evidence>
<sequence>MSILPPAGRIRDGLNFASKLTPRRVANALRVLTSFYASRRSGQPNQRGLPVSLSVEPTTSCNLRCPECPSGLRSFTRPTGMLGEDLFKRTIDELHDTLLYLIFYFQGEPYLHPQFLELVRYAANRNIYTATSTNAHYLTDENARKTVESGLDRLIISIDGTTQDVYEQYRVGGKLAKVLEGTRNLIRWKKELKSTTPHVIFQFLVVKPNEHQIAHVQQLARELGVDEVKLKTAQIYDYENGSDLMPTIDKYSRYAKKADGTFGVKNALLDHCWRMWHSCVMTWDGRIVPCCFDKDADHQLGTLQENTFRDVWFSPAYRRFRQTLIQNRAEIDMCKNCTEGAKVWA</sequence>
<dbReference type="SFLD" id="SFLDS00029">
    <property type="entry name" value="Radical_SAM"/>
    <property type="match status" value="1"/>
</dbReference>
<keyword evidence="6" id="KW-0411">Iron-sulfur</keyword>
<comment type="caution">
    <text evidence="8">The sequence shown here is derived from an EMBL/GenBank/DDBJ whole genome shotgun (WGS) entry which is preliminary data.</text>
</comment>
<dbReference type="InterPro" id="IPR050377">
    <property type="entry name" value="Radical_SAM_PqqE_MftC-like"/>
</dbReference>
<dbReference type="SFLD" id="SFLDG01067">
    <property type="entry name" value="SPASM/twitch_domain_containing"/>
    <property type="match status" value="1"/>
</dbReference>
<evidence type="ECO:0000313" key="9">
    <source>
        <dbReference type="Proteomes" id="UP000664034"/>
    </source>
</evidence>
<dbReference type="AlphaFoldDB" id="A0A939GNR9"/>
<dbReference type="Gene3D" id="3.20.20.70">
    <property type="entry name" value="Aldolase class I"/>
    <property type="match status" value="1"/>
</dbReference>
<evidence type="ECO:0000256" key="2">
    <source>
        <dbReference type="ARBA" id="ARBA00022485"/>
    </source>
</evidence>
<dbReference type="InterPro" id="IPR023885">
    <property type="entry name" value="4Fe4S-binding_SPASM_dom"/>
</dbReference>
<dbReference type="PANTHER" id="PTHR11228:SF7">
    <property type="entry name" value="PQQA PEPTIDE CYCLASE"/>
    <property type="match status" value="1"/>
</dbReference>
<dbReference type="InterPro" id="IPR013785">
    <property type="entry name" value="Aldolase_TIM"/>
</dbReference>
<proteinExistence type="predicted"/>
<keyword evidence="2" id="KW-0004">4Fe-4S</keyword>
<protein>
    <submittedName>
        <fullName evidence="8">SPASM domain-containing protein</fullName>
    </submittedName>
</protein>
<comment type="cofactor">
    <cofactor evidence="1">
        <name>[4Fe-4S] cluster</name>
        <dbReference type="ChEBI" id="CHEBI:49883"/>
    </cofactor>
</comment>
<evidence type="ECO:0000256" key="5">
    <source>
        <dbReference type="ARBA" id="ARBA00023004"/>
    </source>
</evidence>
<dbReference type="EMBL" id="JAFMYV010000018">
    <property type="protein sequence ID" value="MBO0939842.1"/>
    <property type="molecule type" value="Genomic_DNA"/>
</dbReference>
<dbReference type="InterPro" id="IPR034391">
    <property type="entry name" value="AdoMet-like_SPASM_containing"/>
</dbReference>
<evidence type="ECO:0000256" key="6">
    <source>
        <dbReference type="ARBA" id="ARBA00023014"/>
    </source>
</evidence>
<dbReference type="Pfam" id="PF13186">
    <property type="entry name" value="SPASM"/>
    <property type="match status" value="1"/>
</dbReference>